<keyword evidence="5" id="KW-1185">Reference proteome</keyword>
<dbReference type="EMBL" id="PGCI01000136">
    <property type="protein sequence ID" value="PLW37841.1"/>
    <property type="molecule type" value="Genomic_DNA"/>
</dbReference>
<comment type="caution">
    <text evidence="4">The sequence shown here is derived from an EMBL/GenBank/DDBJ whole genome shotgun (WGS) entry which is preliminary data.</text>
</comment>
<evidence type="ECO:0000313" key="6">
    <source>
        <dbReference type="Proteomes" id="UP000235392"/>
    </source>
</evidence>
<dbReference type="AlphaFoldDB" id="A0A2N5V389"/>
<evidence type="ECO:0000256" key="1">
    <source>
        <dbReference type="SAM" id="MobiDB-lite"/>
    </source>
</evidence>
<gene>
    <name evidence="4" type="ORF">PCANC_06248</name>
    <name evidence="2" type="ORF">PCANC_12859</name>
    <name evidence="3" type="ORF">PCASD_05721</name>
</gene>
<organism evidence="4 5">
    <name type="scientific">Puccinia coronata f. sp. avenae</name>
    <dbReference type="NCBI Taxonomy" id="200324"/>
    <lineage>
        <taxon>Eukaryota</taxon>
        <taxon>Fungi</taxon>
        <taxon>Dikarya</taxon>
        <taxon>Basidiomycota</taxon>
        <taxon>Pucciniomycotina</taxon>
        <taxon>Pucciniomycetes</taxon>
        <taxon>Pucciniales</taxon>
        <taxon>Pucciniaceae</taxon>
        <taxon>Puccinia</taxon>
    </lineage>
</organism>
<dbReference type="EMBL" id="PGCJ01000902">
    <property type="protein sequence ID" value="PLW15198.1"/>
    <property type="molecule type" value="Genomic_DNA"/>
</dbReference>
<feature type="region of interest" description="Disordered" evidence="1">
    <location>
        <begin position="57"/>
        <end position="79"/>
    </location>
</feature>
<sequence>MHSPLYVLSLVPLVNTAFRNGTIHGENSQVTIRSWESTVCSKSAKMPQASTGVTMNGALHKDSKHGKSNVGAPWYNTGL</sequence>
<reference evidence="5 6" key="1">
    <citation type="submission" date="2017-11" db="EMBL/GenBank/DDBJ databases">
        <title>De novo assembly and phasing of dikaryotic genomes from two isolates of Puccinia coronata f. sp. avenae, the causal agent of oat crown rust.</title>
        <authorList>
            <person name="Miller M.E."/>
            <person name="Zhang Y."/>
            <person name="Omidvar V."/>
            <person name="Sperschneider J."/>
            <person name="Schwessinger B."/>
            <person name="Raley C."/>
            <person name="Palmer J.M."/>
            <person name="Garnica D."/>
            <person name="Upadhyaya N."/>
            <person name="Rathjen J."/>
            <person name="Taylor J.M."/>
            <person name="Park R.F."/>
            <person name="Dodds P.N."/>
            <person name="Hirsch C.D."/>
            <person name="Kianian S.F."/>
            <person name="Figueroa M."/>
        </authorList>
    </citation>
    <scope>NUCLEOTIDE SEQUENCE [LARGE SCALE GENOMIC DNA]</scope>
    <source>
        <strain evidence="4">12NC29</strain>
        <strain evidence="3">12SD80</strain>
    </source>
</reference>
<proteinExistence type="predicted"/>
<dbReference type="Proteomes" id="UP000235392">
    <property type="component" value="Unassembled WGS sequence"/>
</dbReference>
<accession>A0A2N5V389</accession>
<evidence type="ECO:0000313" key="4">
    <source>
        <dbReference type="EMBL" id="PLW44475.1"/>
    </source>
</evidence>
<dbReference type="Proteomes" id="UP000235388">
    <property type="component" value="Unassembled WGS sequence"/>
</dbReference>
<evidence type="ECO:0000313" key="5">
    <source>
        <dbReference type="Proteomes" id="UP000235388"/>
    </source>
</evidence>
<protein>
    <submittedName>
        <fullName evidence="4">Uncharacterized protein</fullName>
    </submittedName>
</protein>
<evidence type="ECO:0000313" key="2">
    <source>
        <dbReference type="EMBL" id="PLW15198.1"/>
    </source>
</evidence>
<dbReference type="EMBL" id="PGCJ01000137">
    <property type="protein sequence ID" value="PLW44475.1"/>
    <property type="molecule type" value="Genomic_DNA"/>
</dbReference>
<name>A0A2N5V389_9BASI</name>
<evidence type="ECO:0000313" key="3">
    <source>
        <dbReference type="EMBL" id="PLW37841.1"/>
    </source>
</evidence>